<dbReference type="InterPro" id="IPR012347">
    <property type="entry name" value="Ferritin-like"/>
</dbReference>
<comment type="caution">
    <text evidence="2">The sequence shown here is derived from an EMBL/GenBank/DDBJ whole genome shotgun (WGS) entry which is preliminary data.</text>
</comment>
<reference evidence="2 3" key="1">
    <citation type="submission" date="2023-12" db="EMBL/GenBank/DDBJ databases">
        <title>Description of new species of Mycobacterium terrae complex isolated from sewage at the Sao Paulo Zoological Park Foundation in Brazil.</title>
        <authorList>
            <person name="Romagnoli C.L."/>
            <person name="Conceicao E.C."/>
            <person name="Machado E."/>
            <person name="Barreto L.B.P.F."/>
            <person name="Sharma A."/>
            <person name="Silva N.M."/>
            <person name="Marques L.E."/>
            <person name="Juliana M.A."/>
            <person name="Lourenco M.C.S."/>
            <person name="Digiampietri L.A."/>
            <person name="Suffys P.N."/>
            <person name="Viana-Niero C."/>
        </authorList>
    </citation>
    <scope>NUCLEOTIDE SEQUENCE [LARGE SCALE GENOMIC DNA]</scope>
    <source>
        <strain evidence="2 3">MYC017</strain>
    </source>
</reference>
<feature type="domain" description="DUF305" evidence="1">
    <location>
        <begin position="2"/>
        <end position="133"/>
    </location>
</feature>
<dbReference type="Pfam" id="PF03713">
    <property type="entry name" value="DUF305"/>
    <property type="match status" value="1"/>
</dbReference>
<dbReference type="Gene3D" id="1.20.1260.10">
    <property type="match status" value="1"/>
</dbReference>
<dbReference type="Proteomes" id="UP001299283">
    <property type="component" value="Unassembled WGS sequence"/>
</dbReference>
<organism evidence="2 3">
    <name type="scientific">[Mycobacterium] vasticus</name>
    <dbReference type="NCBI Taxonomy" id="2875777"/>
    <lineage>
        <taxon>Bacteria</taxon>
        <taxon>Bacillati</taxon>
        <taxon>Actinomycetota</taxon>
        <taxon>Actinomycetes</taxon>
        <taxon>Mycobacteriales</taxon>
        <taxon>Mycobacteriaceae</taxon>
        <taxon>Mycolicibacter</taxon>
    </lineage>
</organism>
<gene>
    <name evidence="2" type="ORF">K5L39_21030</name>
</gene>
<evidence type="ECO:0000313" key="3">
    <source>
        <dbReference type="Proteomes" id="UP001299283"/>
    </source>
</evidence>
<protein>
    <submittedName>
        <fullName evidence="2">DUF305 domain-containing protein</fullName>
    </submittedName>
</protein>
<accession>A0ABU5Z2N1</accession>
<dbReference type="RefSeq" id="WP_329779711.1">
    <property type="nucleotide sequence ID" value="NZ_JAYJJQ010000032.1"/>
</dbReference>
<evidence type="ECO:0000259" key="1">
    <source>
        <dbReference type="Pfam" id="PF03713"/>
    </source>
</evidence>
<keyword evidence="3" id="KW-1185">Reference proteome</keyword>
<dbReference type="InterPro" id="IPR005183">
    <property type="entry name" value="DUF305_CopM-like"/>
</dbReference>
<sequence length="141" mass="15278">MIEVVTLAGEFSTDPKLVVLSQQIFNNLSSEASTLKVLRVQWKGEDPASEYEPPLHDDSNTGSWGDTTAISRLRSLSGGDFDAAWLQYMVALGRRAIAQAKIEVARGENVNTIAVAQQALTSRQAEIDQMTAMAAWNGGHS</sequence>
<proteinExistence type="predicted"/>
<dbReference type="EMBL" id="JAYJJQ010000032">
    <property type="protein sequence ID" value="MEB3071662.1"/>
    <property type="molecule type" value="Genomic_DNA"/>
</dbReference>
<evidence type="ECO:0000313" key="2">
    <source>
        <dbReference type="EMBL" id="MEB3071662.1"/>
    </source>
</evidence>
<name>A0ABU5Z2N1_9MYCO</name>